<sequence>MKNLELWGLGGPSLLVVSVECQSLFAAMMPPSGSVAVARLDGAAMIETHDVFDQFSRALRFPVYFGWNWDALSDCLRDLSWWPADRYLVIIDHAESILLGGAEERGSLLSILSQAAQEWANPVGKPNGEGIPFKVLLLCVEDSVEALRAEVDSW</sequence>
<evidence type="ECO:0000256" key="1">
    <source>
        <dbReference type="ARBA" id="ARBA00006845"/>
    </source>
</evidence>
<gene>
    <name evidence="3" type="ORF">ACFP3R_30245</name>
</gene>
<name>A0ABW1PES7_9PSEU</name>
<dbReference type="Gene3D" id="3.30.370.10">
    <property type="entry name" value="Barstar-like"/>
    <property type="match status" value="1"/>
</dbReference>
<dbReference type="InterPro" id="IPR035905">
    <property type="entry name" value="Barstar-like_sf"/>
</dbReference>
<comment type="caution">
    <text evidence="3">The sequence shown here is derived from an EMBL/GenBank/DDBJ whole genome shotgun (WGS) entry which is preliminary data.</text>
</comment>
<dbReference type="EMBL" id="JBHSQO010000046">
    <property type="protein sequence ID" value="MFC6093573.1"/>
    <property type="molecule type" value="Genomic_DNA"/>
</dbReference>
<feature type="domain" description="Barstar (barnase inhibitor)" evidence="2">
    <location>
        <begin position="36"/>
        <end position="137"/>
    </location>
</feature>
<evidence type="ECO:0000313" key="4">
    <source>
        <dbReference type="Proteomes" id="UP001596220"/>
    </source>
</evidence>
<proteinExistence type="inferred from homology"/>
<dbReference type="CDD" id="cd05141">
    <property type="entry name" value="Barstar_evA4336-like"/>
    <property type="match status" value="1"/>
</dbReference>
<accession>A0ABW1PES7</accession>
<dbReference type="RefSeq" id="WP_380640912.1">
    <property type="nucleotide sequence ID" value="NZ_JBHSQO010000046.1"/>
</dbReference>
<keyword evidence="4" id="KW-1185">Reference proteome</keyword>
<dbReference type="SUPFAM" id="SSF52038">
    <property type="entry name" value="Barstar-related"/>
    <property type="match status" value="1"/>
</dbReference>
<dbReference type="Pfam" id="PF01337">
    <property type="entry name" value="Barstar"/>
    <property type="match status" value="1"/>
</dbReference>
<evidence type="ECO:0000259" key="2">
    <source>
        <dbReference type="Pfam" id="PF01337"/>
    </source>
</evidence>
<protein>
    <submittedName>
        <fullName evidence="3">Barstar family protein</fullName>
    </submittedName>
</protein>
<evidence type="ECO:0000313" key="3">
    <source>
        <dbReference type="EMBL" id="MFC6093573.1"/>
    </source>
</evidence>
<comment type="similarity">
    <text evidence="1">Belongs to the barstar family.</text>
</comment>
<reference evidence="4" key="1">
    <citation type="journal article" date="2019" name="Int. J. Syst. Evol. Microbiol.">
        <title>The Global Catalogue of Microorganisms (GCM) 10K type strain sequencing project: providing services to taxonomists for standard genome sequencing and annotation.</title>
        <authorList>
            <consortium name="The Broad Institute Genomics Platform"/>
            <consortium name="The Broad Institute Genome Sequencing Center for Infectious Disease"/>
            <person name="Wu L."/>
            <person name="Ma J."/>
        </authorList>
    </citation>
    <scope>NUCLEOTIDE SEQUENCE [LARGE SCALE GENOMIC DNA]</scope>
    <source>
        <strain evidence="4">CGMCC 4.7246</strain>
    </source>
</reference>
<dbReference type="Proteomes" id="UP001596220">
    <property type="component" value="Unassembled WGS sequence"/>
</dbReference>
<organism evidence="3 4">
    <name type="scientific">Saccharothrix lopnurensis</name>
    <dbReference type="NCBI Taxonomy" id="1670621"/>
    <lineage>
        <taxon>Bacteria</taxon>
        <taxon>Bacillati</taxon>
        <taxon>Actinomycetota</taxon>
        <taxon>Actinomycetes</taxon>
        <taxon>Pseudonocardiales</taxon>
        <taxon>Pseudonocardiaceae</taxon>
        <taxon>Saccharothrix</taxon>
    </lineage>
</organism>
<dbReference type="InterPro" id="IPR000468">
    <property type="entry name" value="Barstar"/>
</dbReference>